<reference evidence="3" key="1">
    <citation type="journal article" date="2010" name="Genome Res.">
        <title>Population genomic sequencing of Coccidioides fungi reveals recent hybridization and transposon control.</title>
        <authorList>
            <person name="Neafsey D.E."/>
            <person name="Barker B.M."/>
            <person name="Sharpton T.J."/>
            <person name="Stajich J.E."/>
            <person name="Park D.J."/>
            <person name="Whiston E."/>
            <person name="Hung C.-Y."/>
            <person name="McMahan C."/>
            <person name="White J."/>
            <person name="Sykes S."/>
            <person name="Heiman D."/>
            <person name="Young S."/>
            <person name="Zeng Q."/>
            <person name="Abouelleil A."/>
            <person name="Aftuck L."/>
            <person name="Bessette D."/>
            <person name="Brown A."/>
            <person name="FitzGerald M."/>
            <person name="Lui A."/>
            <person name="Macdonald J.P."/>
            <person name="Priest M."/>
            <person name="Orbach M.J."/>
            <person name="Galgiani J.N."/>
            <person name="Kirkland T.N."/>
            <person name="Cole G.T."/>
            <person name="Birren B.W."/>
            <person name="Henn M.R."/>
            <person name="Taylor J.W."/>
            <person name="Rounsley S.D."/>
        </authorList>
    </citation>
    <scope>NUCLEOTIDE SEQUENCE [LARGE SCALE GENOMIC DNA]</scope>
    <source>
        <strain evidence="3">H538.4</strain>
    </source>
</reference>
<organism evidence="2 3">
    <name type="scientific">Coccidioides immitis H538.4</name>
    <dbReference type="NCBI Taxonomy" id="396776"/>
    <lineage>
        <taxon>Eukaryota</taxon>
        <taxon>Fungi</taxon>
        <taxon>Dikarya</taxon>
        <taxon>Ascomycota</taxon>
        <taxon>Pezizomycotina</taxon>
        <taxon>Eurotiomycetes</taxon>
        <taxon>Eurotiomycetidae</taxon>
        <taxon>Onygenales</taxon>
        <taxon>Onygenaceae</taxon>
        <taxon>Coccidioides</taxon>
    </lineage>
</organism>
<dbReference type="STRING" id="396776.A0A0J8S3T2"/>
<feature type="compositionally biased region" description="Polar residues" evidence="1">
    <location>
        <begin position="1"/>
        <end position="22"/>
    </location>
</feature>
<protein>
    <submittedName>
        <fullName evidence="2">F-box protein Pof2</fullName>
    </submittedName>
</protein>
<feature type="region of interest" description="Disordered" evidence="1">
    <location>
        <begin position="115"/>
        <end position="140"/>
    </location>
</feature>
<sequence>MPSDNRSQYPGFSETTDPTTPIGQLPRTGASKLLRQLEHICVHAFLREELTAFCREAPPEFTPQQREVFCVFSGAGVSQLRDFLNQAAIAYHRELEEGTMFNDTDELDEDEGQVTGLMNATGLNDDNDGTPDGGTAPVQS</sequence>
<dbReference type="Proteomes" id="UP000054563">
    <property type="component" value="Unassembled WGS sequence"/>
</dbReference>
<accession>A0A0J8S3T2</accession>
<name>A0A0J8S3T2_COCIT</name>
<dbReference type="eggNOG" id="KOG1947">
    <property type="taxonomic scope" value="Eukaryota"/>
</dbReference>
<dbReference type="OrthoDB" id="10257471at2759"/>
<evidence type="ECO:0000256" key="1">
    <source>
        <dbReference type="SAM" id="MobiDB-lite"/>
    </source>
</evidence>
<feature type="region of interest" description="Disordered" evidence="1">
    <location>
        <begin position="1"/>
        <end position="24"/>
    </location>
</feature>
<proteinExistence type="predicted"/>
<dbReference type="AlphaFoldDB" id="A0A0J8S3T2"/>
<dbReference type="VEuPathDB" id="FungiDB:CIHG_09243"/>
<dbReference type="EMBL" id="DS017037">
    <property type="protein sequence ID" value="KMU91491.1"/>
    <property type="molecule type" value="Genomic_DNA"/>
</dbReference>
<gene>
    <name evidence="2" type="ORF">CIHG_09243</name>
</gene>
<evidence type="ECO:0000313" key="2">
    <source>
        <dbReference type="EMBL" id="KMU91491.1"/>
    </source>
</evidence>
<evidence type="ECO:0000313" key="3">
    <source>
        <dbReference type="Proteomes" id="UP000054563"/>
    </source>
</evidence>